<proteinExistence type="predicted"/>
<evidence type="ECO:0000313" key="3">
    <source>
        <dbReference type="Proteomes" id="UP000784294"/>
    </source>
</evidence>
<sequence length="132" mass="14748">MNFLYFIRPSVPITRPNLVKQSNSQQKLQTRISTLPKHHNSSNLPQNSDSSSLSLSRDKISWLEGLAGVSQTSLSTRTISKHLYPEAMTSLRPSTGVASEGEIEKEDGEEWQSELGELKEKEGNIKSFAIIF</sequence>
<keyword evidence="3" id="KW-1185">Reference proteome</keyword>
<gene>
    <name evidence="2" type="ORF">PXEA_LOCUS9872</name>
</gene>
<dbReference type="AlphaFoldDB" id="A0A3S5AB89"/>
<feature type="region of interest" description="Disordered" evidence="1">
    <location>
        <begin position="17"/>
        <end position="53"/>
    </location>
</feature>
<dbReference type="Proteomes" id="UP000784294">
    <property type="component" value="Unassembled WGS sequence"/>
</dbReference>
<comment type="caution">
    <text evidence="2">The sequence shown here is derived from an EMBL/GenBank/DDBJ whole genome shotgun (WGS) entry which is preliminary data.</text>
</comment>
<organism evidence="2 3">
    <name type="scientific">Protopolystoma xenopodis</name>
    <dbReference type="NCBI Taxonomy" id="117903"/>
    <lineage>
        <taxon>Eukaryota</taxon>
        <taxon>Metazoa</taxon>
        <taxon>Spiralia</taxon>
        <taxon>Lophotrochozoa</taxon>
        <taxon>Platyhelminthes</taxon>
        <taxon>Monogenea</taxon>
        <taxon>Polyopisthocotylea</taxon>
        <taxon>Polystomatidea</taxon>
        <taxon>Polystomatidae</taxon>
        <taxon>Protopolystoma</taxon>
    </lineage>
</organism>
<evidence type="ECO:0000256" key="1">
    <source>
        <dbReference type="SAM" id="MobiDB-lite"/>
    </source>
</evidence>
<dbReference type="EMBL" id="CAAALY010028448">
    <property type="protein sequence ID" value="VEL16432.1"/>
    <property type="molecule type" value="Genomic_DNA"/>
</dbReference>
<protein>
    <submittedName>
        <fullName evidence="2">Uncharacterized protein</fullName>
    </submittedName>
</protein>
<accession>A0A3S5AB89</accession>
<reference evidence="2" key="1">
    <citation type="submission" date="2018-11" db="EMBL/GenBank/DDBJ databases">
        <authorList>
            <consortium name="Pathogen Informatics"/>
        </authorList>
    </citation>
    <scope>NUCLEOTIDE SEQUENCE</scope>
</reference>
<name>A0A3S5AB89_9PLAT</name>
<evidence type="ECO:0000313" key="2">
    <source>
        <dbReference type="EMBL" id="VEL16432.1"/>
    </source>
</evidence>
<feature type="compositionally biased region" description="Polar residues" evidence="1">
    <location>
        <begin position="19"/>
        <end position="33"/>
    </location>
</feature>
<feature type="region of interest" description="Disordered" evidence="1">
    <location>
        <begin position="90"/>
        <end position="109"/>
    </location>
</feature>
<feature type="compositionally biased region" description="Low complexity" evidence="1">
    <location>
        <begin position="41"/>
        <end position="53"/>
    </location>
</feature>